<evidence type="ECO:0000313" key="3">
    <source>
        <dbReference type="WBParaSite" id="L893_g3435.t1"/>
    </source>
</evidence>
<keyword evidence="2" id="KW-1185">Reference proteome</keyword>
<evidence type="ECO:0000256" key="1">
    <source>
        <dbReference type="SAM" id="SignalP"/>
    </source>
</evidence>
<dbReference type="Proteomes" id="UP000095287">
    <property type="component" value="Unplaced"/>
</dbReference>
<dbReference type="WBParaSite" id="L893_g3435.t1">
    <property type="protein sequence ID" value="L893_g3435.t1"/>
    <property type="gene ID" value="L893_g3435"/>
</dbReference>
<name>A0A1I8A9D0_9BILA</name>
<sequence>MLCSLVLILVFDSLLSAPLENGTAVAPESYLNDTAEPTGRPLCIVQAKLFNADRRAAVGHFQYSFERRVTSLKRVPGPLSMRTDRSLSRSMTMLLPSLLSLPPPTLSTPAIGVAPSTEKTMAAFRIDRSFR</sequence>
<accession>A0A1I8A9D0</accession>
<feature type="signal peptide" evidence="1">
    <location>
        <begin position="1"/>
        <end position="16"/>
    </location>
</feature>
<feature type="chain" id="PRO_5009314409" evidence="1">
    <location>
        <begin position="17"/>
        <end position="131"/>
    </location>
</feature>
<organism evidence="2 3">
    <name type="scientific">Steinernema glaseri</name>
    <dbReference type="NCBI Taxonomy" id="37863"/>
    <lineage>
        <taxon>Eukaryota</taxon>
        <taxon>Metazoa</taxon>
        <taxon>Ecdysozoa</taxon>
        <taxon>Nematoda</taxon>
        <taxon>Chromadorea</taxon>
        <taxon>Rhabditida</taxon>
        <taxon>Tylenchina</taxon>
        <taxon>Panagrolaimomorpha</taxon>
        <taxon>Strongyloidoidea</taxon>
        <taxon>Steinernematidae</taxon>
        <taxon>Steinernema</taxon>
    </lineage>
</organism>
<keyword evidence="1" id="KW-0732">Signal</keyword>
<proteinExistence type="predicted"/>
<dbReference type="AlphaFoldDB" id="A0A1I8A9D0"/>
<protein>
    <submittedName>
        <fullName evidence="3">Secreted protein</fullName>
    </submittedName>
</protein>
<reference evidence="3" key="1">
    <citation type="submission" date="2016-11" db="UniProtKB">
        <authorList>
            <consortium name="WormBaseParasite"/>
        </authorList>
    </citation>
    <scope>IDENTIFICATION</scope>
</reference>
<evidence type="ECO:0000313" key="2">
    <source>
        <dbReference type="Proteomes" id="UP000095287"/>
    </source>
</evidence>